<dbReference type="InterPro" id="IPR035979">
    <property type="entry name" value="RBD_domain_sf"/>
</dbReference>
<dbReference type="Pfam" id="PF00076">
    <property type="entry name" value="RRM_1"/>
    <property type="match status" value="2"/>
</dbReference>
<name>A0AA51UAN1_EUGGR</name>
<accession>A0AA51UAN1</accession>
<evidence type="ECO:0000259" key="3">
    <source>
        <dbReference type="PROSITE" id="PS50102"/>
    </source>
</evidence>
<feature type="region of interest" description="Disordered" evidence="2">
    <location>
        <begin position="217"/>
        <end position="280"/>
    </location>
</feature>
<evidence type="ECO:0000256" key="1">
    <source>
        <dbReference type="PROSITE-ProRule" id="PRU00176"/>
    </source>
</evidence>
<dbReference type="AlphaFoldDB" id="A0AA51UAN1"/>
<feature type="compositionally biased region" description="Pro residues" evidence="2">
    <location>
        <begin position="531"/>
        <end position="540"/>
    </location>
</feature>
<dbReference type="InterPro" id="IPR000504">
    <property type="entry name" value="RRM_dom"/>
</dbReference>
<keyword evidence="1" id="KW-0694">RNA-binding</keyword>
<dbReference type="Pfam" id="PF13893">
    <property type="entry name" value="RRM_5"/>
    <property type="match status" value="1"/>
</dbReference>
<dbReference type="PROSITE" id="PS50102">
    <property type="entry name" value="RRM"/>
    <property type="match status" value="3"/>
</dbReference>
<dbReference type="EMBL" id="OQ397628">
    <property type="protein sequence ID" value="WMV69960.1"/>
    <property type="molecule type" value="mRNA"/>
</dbReference>
<dbReference type="CDD" id="cd12422">
    <property type="entry name" value="RRM2_PTBP1_hnRNPL_like"/>
    <property type="match status" value="1"/>
</dbReference>
<gene>
    <name evidence="4" type="primary">PTBP-A</name>
</gene>
<dbReference type="SMART" id="SM00360">
    <property type="entry name" value="RRM"/>
    <property type="match status" value="4"/>
</dbReference>
<feature type="region of interest" description="Disordered" evidence="2">
    <location>
        <begin position="498"/>
        <end position="561"/>
    </location>
</feature>
<proteinExistence type="evidence at transcript level"/>
<dbReference type="SUPFAM" id="SSF54928">
    <property type="entry name" value="RNA-binding domain, RBD"/>
    <property type="match status" value="3"/>
</dbReference>
<evidence type="ECO:0000313" key="4">
    <source>
        <dbReference type="EMBL" id="WMV69960.1"/>
    </source>
</evidence>
<feature type="domain" description="RRM" evidence="3">
    <location>
        <begin position="124"/>
        <end position="200"/>
    </location>
</feature>
<dbReference type="GO" id="GO:0003723">
    <property type="term" value="F:RNA binding"/>
    <property type="evidence" value="ECO:0007669"/>
    <property type="project" value="UniProtKB-UniRule"/>
</dbReference>
<feature type="region of interest" description="Disordered" evidence="2">
    <location>
        <begin position="1"/>
        <end position="25"/>
    </location>
</feature>
<reference evidence="4" key="1">
    <citation type="journal article" date="2023" name="Acta Biochim. Biophys. Sin.">
        <title>Transcriptomic and genomic identification of spliceosomal genes from Euglena gracilis.</title>
        <authorList>
            <person name="Gao P."/>
            <person name="Zhong Y."/>
            <person name="Sun C."/>
        </authorList>
    </citation>
    <scope>NUCLEOTIDE SEQUENCE</scope>
</reference>
<dbReference type="InterPro" id="IPR012677">
    <property type="entry name" value="Nucleotide-bd_a/b_plait_sf"/>
</dbReference>
<protein>
    <submittedName>
        <fullName evidence="4">Polypyrimidine tract-binding protein 1/2</fullName>
    </submittedName>
</protein>
<sequence>MFLNDVPGGVRRPPTAEAGDRFGQSGLMSSPSRVLYFRHLPDYATDSEINAACAPFGVVTNILKLLNKKEAFVEFASLQSAQKFMHNTGGNTIVRGKHVKVVYSDRQNLTLHTDLHETPPNNILFVLVTLLLHPVDVDTLYQVFSMAGRVRKVAISPKNGQIQGFVEMESVQEAATAKEQFNGKHIFTGSCHMQIQFSRLTSIDAKLCAKDYTVENQGQPSLLSTPPGALGPPAYPMASTGIPPAAPPPPMQPAYGTSSTMTYQPPPPQQPQDDGSQMWQQQAQLYPAPPATSYQRVLWVKNVDERATPQILFNLFGTAGDVMKVKKLFRKRDMALLEFRDSSQAWSALTNLNRCPLIGKILQVSWSHHPYLMSTGAEDDGLTQDFSNSDMHRFRKPESRNFDHIRPPCDTLHISCNIPLDPEALASLFWQYGAVQSCELFKTDNTRATIKMDSVESAVHALVALHGYVMDPTAQGHEKYSGKGIWIAFAACKPRPARGRPRLEGAPPQVEDPSSYYSGYPTEPESFGTMLPPPPPPPPAENYDGFQPSYGPSGMNRYGHQ</sequence>
<feature type="domain" description="RRM" evidence="3">
    <location>
        <begin position="33"/>
        <end position="106"/>
    </location>
</feature>
<feature type="domain" description="RRM" evidence="3">
    <location>
        <begin position="296"/>
        <end position="369"/>
    </location>
</feature>
<dbReference type="PANTHER" id="PTHR15592">
    <property type="entry name" value="MATRIN 3/NUCLEAR PROTEIN 220-RELATED"/>
    <property type="match status" value="1"/>
</dbReference>
<evidence type="ECO:0000256" key="2">
    <source>
        <dbReference type="SAM" id="MobiDB-lite"/>
    </source>
</evidence>
<dbReference type="Gene3D" id="3.30.70.330">
    <property type="match status" value="4"/>
</dbReference>
<organism evidence="4">
    <name type="scientific">Euglena gracilis</name>
    <dbReference type="NCBI Taxonomy" id="3039"/>
    <lineage>
        <taxon>Eukaryota</taxon>
        <taxon>Discoba</taxon>
        <taxon>Euglenozoa</taxon>
        <taxon>Euglenida</taxon>
        <taxon>Spirocuta</taxon>
        <taxon>Euglenophyceae</taxon>
        <taxon>Euglenales</taxon>
        <taxon>Euglenaceae</taxon>
        <taxon>Euglena</taxon>
    </lineage>
</organism>